<feature type="region of interest" description="Disordered" evidence="1">
    <location>
        <begin position="1"/>
        <end position="23"/>
    </location>
</feature>
<proteinExistence type="predicted"/>
<protein>
    <recommendedName>
        <fullName evidence="4">DUF1499 domain-containing protein</fullName>
    </recommendedName>
</protein>
<name>A0A1F6GF76_9PROT</name>
<dbReference type="AlphaFoldDB" id="A0A1F6GF76"/>
<evidence type="ECO:0000313" key="3">
    <source>
        <dbReference type="Proteomes" id="UP000178449"/>
    </source>
</evidence>
<dbReference type="PANTHER" id="PTHR34801">
    <property type="entry name" value="EXPRESSED PROTEIN"/>
    <property type="match status" value="1"/>
</dbReference>
<sequence length="113" mass="12601">MPTPNLAPCPSSPNCVSSKETNPDKQVASINLRPEQDWAQIKTAVSALGGEILMDQPPYLKAVFTSTIFRFKDDLELLQVGQTLELRSASRVGFWDMGVNRKRVQKLTQALRN</sequence>
<dbReference type="PANTHER" id="PTHR34801:SF6">
    <property type="entry name" value="SLL1620 PROTEIN"/>
    <property type="match status" value="1"/>
</dbReference>
<dbReference type="InterPro" id="IPR010865">
    <property type="entry name" value="DUF1499"/>
</dbReference>
<dbReference type="Pfam" id="PF07386">
    <property type="entry name" value="DUF1499"/>
    <property type="match status" value="1"/>
</dbReference>
<evidence type="ECO:0000313" key="2">
    <source>
        <dbReference type="EMBL" id="OGG96771.1"/>
    </source>
</evidence>
<comment type="caution">
    <text evidence="2">The sequence shown here is derived from an EMBL/GenBank/DDBJ whole genome shotgun (WGS) entry which is preliminary data.</text>
</comment>
<gene>
    <name evidence="2" type="ORF">A2527_03430</name>
</gene>
<feature type="compositionally biased region" description="Pro residues" evidence="1">
    <location>
        <begin position="1"/>
        <end position="11"/>
    </location>
</feature>
<accession>A0A1F6GF76</accession>
<dbReference type="STRING" id="1817772.A2527_03430"/>
<dbReference type="Proteomes" id="UP000178449">
    <property type="component" value="Unassembled WGS sequence"/>
</dbReference>
<dbReference type="EMBL" id="MFNE01000010">
    <property type="protein sequence ID" value="OGG96771.1"/>
    <property type="molecule type" value="Genomic_DNA"/>
</dbReference>
<organism evidence="2 3">
    <name type="scientific">Candidatus Lambdaproteobacteria bacterium RIFOXYD2_FULL_50_16</name>
    <dbReference type="NCBI Taxonomy" id="1817772"/>
    <lineage>
        <taxon>Bacteria</taxon>
        <taxon>Pseudomonadati</taxon>
        <taxon>Pseudomonadota</taxon>
        <taxon>Candidatus Lambdaproteobacteria</taxon>
    </lineage>
</organism>
<evidence type="ECO:0000256" key="1">
    <source>
        <dbReference type="SAM" id="MobiDB-lite"/>
    </source>
</evidence>
<dbReference type="PIRSF" id="PIRSF026426">
    <property type="entry name" value="DUF1499"/>
    <property type="match status" value="1"/>
</dbReference>
<reference evidence="2 3" key="1">
    <citation type="journal article" date="2016" name="Nat. Commun.">
        <title>Thousands of microbial genomes shed light on interconnected biogeochemical processes in an aquifer system.</title>
        <authorList>
            <person name="Anantharaman K."/>
            <person name="Brown C.T."/>
            <person name="Hug L.A."/>
            <person name="Sharon I."/>
            <person name="Castelle C.J."/>
            <person name="Probst A.J."/>
            <person name="Thomas B.C."/>
            <person name="Singh A."/>
            <person name="Wilkins M.J."/>
            <person name="Karaoz U."/>
            <person name="Brodie E.L."/>
            <person name="Williams K.H."/>
            <person name="Hubbard S.S."/>
            <person name="Banfield J.F."/>
        </authorList>
    </citation>
    <scope>NUCLEOTIDE SEQUENCE [LARGE SCALE GENOMIC DNA]</scope>
</reference>
<evidence type="ECO:0008006" key="4">
    <source>
        <dbReference type="Google" id="ProtNLM"/>
    </source>
</evidence>